<protein>
    <submittedName>
        <fullName evidence="3">BON domain-containing protein</fullName>
    </submittedName>
</protein>
<evidence type="ECO:0000259" key="2">
    <source>
        <dbReference type="PROSITE" id="PS50914"/>
    </source>
</evidence>
<comment type="caution">
    <text evidence="3">The sequence shown here is derived from an EMBL/GenBank/DDBJ whole genome shotgun (WGS) entry which is preliminary data.</text>
</comment>
<organism evidence="3 4">
    <name type="scientific">Rhizobium rosettiformans W3</name>
    <dbReference type="NCBI Taxonomy" id="538378"/>
    <lineage>
        <taxon>Bacteria</taxon>
        <taxon>Pseudomonadati</taxon>
        <taxon>Pseudomonadota</taxon>
        <taxon>Alphaproteobacteria</taxon>
        <taxon>Hyphomicrobiales</taxon>
        <taxon>Rhizobiaceae</taxon>
        <taxon>Rhizobium/Agrobacterium group</taxon>
        <taxon>Rhizobium</taxon>
    </lineage>
</organism>
<sequence>MAKDDRKTDFSREDDYRDYDQRNIGDGWPYADGPGATATPVENRGYGETGANFDRDRNEGFRVDAVDGEGFEPDVATPVLPTTDGREDDDQLESDISVALEAFDDSLLTGLDIHVDGHVVTLRGSVDTAEERRAIELKVLGVRGVSEVKNFITTLGVDSHIPDDGE</sequence>
<dbReference type="Gene3D" id="3.30.1340.30">
    <property type="match status" value="1"/>
</dbReference>
<feature type="domain" description="BON" evidence="2">
    <location>
        <begin position="88"/>
        <end position="156"/>
    </location>
</feature>
<dbReference type="RefSeq" id="WP_136541773.1">
    <property type="nucleotide sequence ID" value="NZ_STGU01000007.1"/>
</dbReference>
<evidence type="ECO:0000313" key="3">
    <source>
        <dbReference type="EMBL" id="THV34945.1"/>
    </source>
</evidence>
<dbReference type="Proteomes" id="UP000307378">
    <property type="component" value="Unassembled WGS sequence"/>
</dbReference>
<dbReference type="EMBL" id="STGU01000007">
    <property type="protein sequence ID" value="THV34945.1"/>
    <property type="molecule type" value="Genomic_DNA"/>
</dbReference>
<feature type="compositionally biased region" description="Basic and acidic residues" evidence="1">
    <location>
        <begin position="1"/>
        <end position="23"/>
    </location>
</feature>
<proteinExistence type="predicted"/>
<reference evidence="3 4" key="1">
    <citation type="submission" date="2019-04" db="EMBL/GenBank/DDBJ databases">
        <title>genome sequence of strain W3.</title>
        <authorList>
            <person name="Gao J."/>
            <person name="Sun J."/>
        </authorList>
    </citation>
    <scope>NUCLEOTIDE SEQUENCE [LARGE SCALE GENOMIC DNA]</scope>
    <source>
        <strain evidence="3 4">W3</strain>
    </source>
</reference>
<dbReference type="AlphaFoldDB" id="A0A4S8PXX8"/>
<dbReference type="PROSITE" id="PS50914">
    <property type="entry name" value="BON"/>
    <property type="match status" value="1"/>
</dbReference>
<feature type="compositionally biased region" description="Basic and acidic residues" evidence="1">
    <location>
        <begin position="53"/>
        <end position="65"/>
    </location>
</feature>
<dbReference type="InterPro" id="IPR007055">
    <property type="entry name" value="BON_dom"/>
</dbReference>
<gene>
    <name evidence="3" type="ORF">FAA86_14845</name>
</gene>
<accession>A0A4S8PXX8</accession>
<feature type="region of interest" description="Disordered" evidence="1">
    <location>
        <begin position="1"/>
        <end position="91"/>
    </location>
</feature>
<evidence type="ECO:0000313" key="4">
    <source>
        <dbReference type="Proteomes" id="UP000307378"/>
    </source>
</evidence>
<evidence type="ECO:0000256" key="1">
    <source>
        <dbReference type="SAM" id="MobiDB-lite"/>
    </source>
</evidence>
<dbReference type="Pfam" id="PF04972">
    <property type="entry name" value="BON"/>
    <property type="match status" value="1"/>
</dbReference>
<name>A0A4S8PXX8_9HYPH</name>